<dbReference type="RefSeq" id="XP_029217623.1">
    <property type="nucleotide sequence ID" value="XM_029366192.1"/>
</dbReference>
<sequence length="338" mass="34776">MSEKAKNSQSPLSPLLCPKLGPPVPTRARRLAPVVLCCSTEDWRRSEDAPAGAFTSQGTGDAEFFGGGASRLACLQQTAFLPSLDAAAALAGSLAVSVLSSSLPSGVFFESFPPVVGALIEPGASRASAPAAQAAVRAAALGALLGLVAAGLLWRHRVTDELLATATALERGKRAYRASPDALVRVDLSGVLSECLQRLFFSTLLRAALQGSLATASSPPTASPAEETRAESLEPERGPRLPSSAALADSARLLSKALQRLAVFDSRVALAILEPLCDILLACCRCEGDSCSGAGGKLGGSDPRASPPAPCVAPPTRRQASRGRPKRKAKTICVALAF</sequence>
<comment type="caution">
    <text evidence="2">The sequence shown here is derived from an EMBL/GenBank/DDBJ whole genome shotgun (WGS) entry which is preliminary data.</text>
</comment>
<proteinExistence type="predicted"/>
<protein>
    <submittedName>
        <fullName evidence="2">Uncharacterized protein</fullName>
    </submittedName>
</protein>
<feature type="region of interest" description="Disordered" evidence="1">
    <location>
        <begin position="297"/>
        <end position="328"/>
    </location>
</feature>
<evidence type="ECO:0000313" key="2">
    <source>
        <dbReference type="EMBL" id="PFH33614.1"/>
    </source>
</evidence>
<accession>A0A2A9M8V7</accession>
<dbReference type="VEuPathDB" id="ToxoDB:BESB_078300"/>
<keyword evidence="3" id="KW-1185">Reference proteome</keyword>
<dbReference type="Proteomes" id="UP000224006">
    <property type="component" value="Chromosome VII"/>
</dbReference>
<dbReference type="GeneID" id="40312757"/>
<reference evidence="2 3" key="1">
    <citation type="submission" date="2017-09" db="EMBL/GenBank/DDBJ databases">
        <title>Genome sequencing of Besnoitia besnoiti strain Bb-Ger1.</title>
        <authorList>
            <person name="Schares G."/>
            <person name="Venepally P."/>
            <person name="Lorenzi H.A."/>
        </authorList>
    </citation>
    <scope>NUCLEOTIDE SEQUENCE [LARGE SCALE GENOMIC DNA]</scope>
    <source>
        <strain evidence="2 3">Bb-Ger1</strain>
    </source>
</reference>
<feature type="region of interest" description="Disordered" evidence="1">
    <location>
        <begin position="214"/>
        <end position="243"/>
    </location>
</feature>
<feature type="compositionally biased region" description="Basic residues" evidence="1">
    <location>
        <begin position="319"/>
        <end position="328"/>
    </location>
</feature>
<name>A0A2A9M8V7_BESBE</name>
<feature type="compositionally biased region" description="Basic and acidic residues" evidence="1">
    <location>
        <begin position="226"/>
        <end position="239"/>
    </location>
</feature>
<gene>
    <name evidence="2" type="ORF">BESB_078300</name>
</gene>
<dbReference type="AlphaFoldDB" id="A0A2A9M8V7"/>
<dbReference type="EMBL" id="NWUJ01000008">
    <property type="protein sequence ID" value="PFH33614.1"/>
    <property type="molecule type" value="Genomic_DNA"/>
</dbReference>
<evidence type="ECO:0000256" key="1">
    <source>
        <dbReference type="SAM" id="MobiDB-lite"/>
    </source>
</evidence>
<feature type="compositionally biased region" description="Low complexity" evidence="1">
    <location>
        <begin position="214"/>
        <end position="225"/>
    </location>
</feature>
<dbReference type="KEGG" id="bbes:BESB_078300"/>
<organism evidence="2 3">
    <name type="scientific">Besnoitia besnoiti</name>
    <name type="common">Apicomplexan protozoan</name>
    <dbReference type="NCBI Taxonomy" id="94643"/>
    <lineage>
        <taxon>Eukaryota</taxon>
        <taxon>Sar</taxon>
        <taxon>Alveolata</taxon>
        <taxon>Apicomplexa</taxon>
        <taxon>Conoidasida</taxon>
        <taxon>Coccidia</taxon>
        <taxon>Eucoccidiorida</taxon>
        <taxon>Eimeriorina</taxon>
        <taxon>Sarcocystidae</taxon>
        <taxon>Besnoitia</taxon>
    </lineage>
</organism>
<evidence type="ECO:0000313" key="3">
    <source>
        <dbReference type="Proteomes" id="UP000224006"/>
    </source>
</evidence>